<evidence type="ECO:0000313" key="1">
    <source>
        <dbReference type="EMBL" id="GJN42408.1"/>
    </source>
</evidence>
<organism evidence="1 2">
    <name type="scientific">Corynebacterium ammoniagenes</name>
    <name type="common">Brevibacterium ammoniagenes</name>
    <dbReference type="NCBI Taxonomy" id="1697"/>
    <lineage>
        <taxon>Bacteria</taxon>
        <taxon>Bacillati</taxon>
        <taxon>Actinomycetota</taxon>
        <taxon>Actinomycetes</taxon>
        <taxon>Mycobacteriales</taxon>
        <taxon>Corynebacteriaceae</taxon>
        <taxon>Corynebacterium</taxon>
    </lineage>
</organism>
<comment type="caution">
    <text evidence="1">The sequence shown here is derived from an EMBL/GenBank/DDBJ whole genome shotgun (WGS) entry which is preliminary data.</text>
</comment>
<dbReference type="AlphaFoldDB" id="A0AAV5G6V7"/>
<accession>A0AAV5G6V7</accession>
<sequence length="170" mass="17661">MTNANNADNASTESSLDNALPGVDIDRVINAMTQFDITLEKAQGADAVAMANLNGLNIMFAVLPSVIIVRADVGTDASFANADAGLFLAAGQINTVSFGARAVITEHEDQLIVRTEREFTHLAGLNDDQLAQSLKVAVDGVLAAQDALVTAAEEMAKLGSESAQDETGAN</sequence>
<name>A0AAV5G6V7_CORAM</name>
<evidence type="ECO:0000313" key="2">
    <source>
        <dbReference type="Proteomes" id="UP001054925"/>
    </source>
</evidence>
<gene>
    <name evidence="1" type="ORF">CAT723_08870</name>
</gene>
<reference evidence="1" key="1">
    <citation type="submission" date="2021-12" db="EMBL/GenBank/DDBJ databases">
        <title>Draft genome sequence of Corynebacterium ammoniagenes strain T-723.</title>
        <authorList>
            <person name="Matsuzawa M."/>
            <person name="Hiratani M."/>
            <person name="Abe I."/>
            <person name="Tsuji Y."/>
            <person name="Nakamura J."/>
        </authorList>
    </citation>
    <scope>NUCLEOTIDE SEQUENCE</scope>
    <source>
        <strain evidence="1">T-723</strain>
    </source>
</reference>
<dbReference type="EMBL" id="BQKK01000001">
    <property type="protein sequence ID" value="GJN42408.1"/>
    <property type="molecule type" value="Genomic_DNA"/>
</dbReference>
<dbReference type="RefSeq" id="WP_168938587.1">
    <property type="nucleotide sequence ID" value="NZ_BQKK01000001.1"/>
</dbReference>
<evidence type="ECO:0008006" key="3">
    <source>
        <dbReference type="Google" id="ProtNLM"/>
    </source>
</evidence>
<protein>
    <recommendedName>
        <fullName evidence="3">YbjN domain-containing protein</fullName>
    </recommendedName>
</protein>
<proteinExistence type="predicted"/>
<dbReference type="Proteomes" id="UP001054925">
    <property type="component" value="Unassembled WGS sequence"/>
</dbReference>